<dbReference type="Proteomes" id="UP000193944">
    <property type="component" value="Unassembled WGS sequence"/>
</dbReference>
<comment type="caution">
    <text evidence="1">The sequence shown here is derived from an EMBL/GenBank/DDBJ whole genome shotgun (WGS) entry which is preliminary data.</text>
</comment>
<protein>
    <submittedName>
        <fullName evidence="1">Uncharacterized protein</fullName>
    </submittedName>
</protein>
<evidence type="ECO:0000313" key="1">
    <source>
        <dbReference type="EMBL" id="ORX64816.1"/>
    </source>
</evidence>
<dbReference type="AlphaFoldDB" id="A0A1Y1VUW7"/>
<evidence type="ECO:0000313" key="2">
    <source>
        <dbReference type="Proteomes" id="UP000193944"/>
    </source>
</evidence>
<reference evidence="1 2" key="2">
    <citation type="submission" date="2016-08" db="EMBL/GenBank/DDBJ databases">
        <title>Pervasive Adenine N6-methylation of Active Genes in Fungi.</title>
        <authorList>
            <consortium name="DOE Joint Genome Institute"/>
            <person name="Mondo S.J."/>
            <person name="Dannebaum R.O."/>
            <person name="Kuo R.C."/>
            <person name="Labutti K."/>
            <person name="Haridas S."/>
            <person name="Kuo A."/>
            <person name="Salamov A."/>
            <person name="Ahrendt S.R."/>
            <person name="Lipzen A."/>
            <person name="Sullivan W."/>
            <person name="Andreopoulos W.B."/>
            <person name="Clum A."/>
            <person name="Lindquist E."/>
            <person name="Daum C."/>
            <person name="Ramamoorthy G.K."/>
            <person name="Gryganskyi A."/>
            <person name="Culley D."/>
            <person name="Magnuson J.K."/>
            <person name="James T.Y."/>
            <person name="O'Malley M.A."/>
            <person name="Stajich J.E."/>
            <person name="Spatafora J.W."/>
            <person name="Visel A."/>
            <person name="Grigoriev I.V."/>
        </authorList>
    </citation>
    <scope>NUCLEOTIDE SEQUENCE [LARGE SCALE GENOMIC DNA]</scope>
    <source>
        <strain evidence="1 2">S4</strain>
    </source>
</reference>
<proteinExistence type="predicted"/>
<name>A0A1Y1VUW7_9FUNG</name>
<reference evidence="1 2" key="1">
    <citation type="submission" date="2016-08" db="EMBL/GenBank/DDBJ databases">
        <title>A Parts List for Fungal Cellulosomes Revealed by Comparative Genomics.</title>
        <authorList>
            <consortium name="DOE Joint Genome Institute"/>
            <person name="Haitjema C.H."/>
            <person name="Gilmore S.P."/>
            <person name="Henske J.K."/>
            <person name="Solomon K.V."/>
            <person name="De Groot R."/>
            <person name="Kuo A."/>
            <person name="Mondo S.J."/>
            <person name="Salamov A.A."/>
            <person name="Labutti K."/>
            <person name="Zhao Z."/>
            <person name="Chiniquy J."/>
            <person name="Barry K."/>
            <person name="Brewer H.M."/>
            <person name="Purvine S.O."/>
            <person name="Wright A.T."/>
            <person name="Boxma B."/>
            <person name="Van Alen T."/>
            <person name="Hackstein J.H."/>
            <person name="Baker S.E."/>
            <person name="Grigoriev I.V."/>
            <person name="O'Malley M.A."/>
        </authorList>
    </citation>
    <scope>NUCLEOTIDE SEQUENCE [LARGE SCALE GENOMIC DNA]</scope>
    <source>
        <strain evidence="1 2">S4</strain>
    </source>
</reference>
<keyword evidence="2" id="KW-1185">Reference proteome</keyword>
<dbReference type="OrthoDB" id="10592539at2759"/>
<organism evidence="1 2">
    <name type="scientific">Anaeromyces robustus</name>
    <dbReference type="NCBI Taxonomy" id="1754192"/>
    <lineage>
        <taxon>Eukaryota</taxon>
        <taxon>Fungi</taxon>
        <taxon>Fungi incertae sedis</taxon>
        <taxon>Chytridiomycota</taxon>
        <taxon>Chytridiomycota incertae sedis</taxon>
        <taxon>Neocallimastigomycetes</taxon>
        <taxon>Neocallimastigales</taxon>
        <taxon>Neocallimastigaceae</taxon>
        <taxon>Anaeromyces</taxon>
    </lineage>
</organism>
<gene>
    <name evidence="1" type="ORF">BCR32DRAFT_250927</name>
</gene>
<accession>A0A1Y1VUW7</accession>
<sequence length="227" mass="27377">MKNQNNLNNNKINQYAFSMCYLERWYKSILNKFNSSEVKKVELTDLILLSPNSVNVLPEKSKTKEKDVPLKKTNRNKNKKTPYELFSQDSIIELYRKKEKEKELKRNECSSSMDILENYDNKSNKEMNKKNQKKKKTVKEIILNLKKMIFDILYYEKNTIEDFSKTLNTLHNKLFNKDEEKKDKENRNKKINDLDDLIFDENNNDNENIRQEMVNIIYLFLFMIFNI</sequence>
<dbReference type="EMBL" id="MCFG01000496">
    <property type="protein sequence ID" value="ORX64816.1"/>
    <property type="molecule type" value="Genomic_DNA"/>
</dbReference>